<dbReference type="KEGG" id="celz:E5225_13410"/>
<keyword evidence="7 8" id="KW-0472">Membrane</keyword>
<evidence type="ECO:0000313" key="10">
    <source>
        <dbReference type="Proteomes" id="UP000296469"/>
    </source>
</evidence>
<evidence type="ECO:0000256" key="5">
    <source>
        <dbReference type="ARBA" id="ARBA00022692"/>
    </source>
</evidence>
<dbReference type="AlphaFoldDB" id="A0A4P7SRM5"/>
<organism evidence="9 10">
    <name type="scientific">Cellulomonas shaoxiangyii</name>
    <dbReference type="NCBI Taxonomy" id="2566013"/>
    <lineage>
        <taxon>Bacteria</taxon>
        <taxon>Bacillati</taxon>
        <taxon>Actinomycetota</taxon>
        <taxon>Actinomycetes</taxon>
        <taxon>Micrococcales</taxon>
        <taxon>Cellulomonadaceae</taxon>
        <taxon>Cellulomonas</taxon>
    </lineage>
</organism>
<dbReference type="OrthoDB" id="9811975at2"/>
<keyword evidence="6 8" id="KW-1133">Transmembrane helix</keyword>
<evidence type="ECO:0000256" key="7">
    <source>
        <dbReference type="ARBA" id="ARBA00023136"/>
    </source>
</evidence>
<dbReference type="InterPro" id="IPR037294">
    <property type="entry name" value="ABC_BtuC-like"/>
</dbReference>
<evidence type="ECO:0000256" key="3">
    <source>
        <dbReference type="ARBA" id="ARBA00022448"/>
    </source>
</evidence>
<comment type="subcellular location">
    <subcellularLocation>
        <location evidence="1">Cell membrane</location>
        <topology evidence="1">Multi-pass membrane protein</topology>
    </subcellularLocation>
</comment>
<dbReference type="GO" id="GO:0005886">
    <property type="term" value="C:plasma membrane"/>
    <property type="evidence" value="ECO:0007669"/>
    <property type="project" value="UniProtKB-SubCell"/>
</dbReference>
<evidence type="ECO:0000256" key="6">
    <source>
        <dbReference type="ARBA" id="ARBA00022989"/>
    </source>
</evidence>
<evidence type="ECO:0000256" key="1">
    <source>
        <dbReference type="ARBA" id="ARBA00004651"/>
    </source>
</evidence>
<dbReference type="SUPFAM" id="SSF81345">
    <property type="entry name" value="ABC transporter involved in vitamin B12 uptake, BtuC"/>
    <property type="match status" value="1"/>
</dbReference>
<dbReference type="InterPro" id="IPR000522">
    <property type="entry name" value="ABC_transptr_permease_BtuC"/>
</dbReference>
<evidence type="ECO:0000256" key="8">
    <source>
        <dbReference type="SAM" id="Phobius"/>
    </source>
</evidence>
<feature type="transmembrane region" description="Helical" evidence="8">
    <location>
        <begin position="41"/>
        <end position="59"/>
    </location>
</feature>
<dbReference type="Pfam" id="PF01032">
    <property type="entry name" value="FecCD"/>
    <property type="match status" value="1"/>
</dbReference>
<evidence type="ECO:0000313" key="9">
    <source>
        <dbReference type="EMBL" id="QCB95423.1"/>
    </source>
</evidence>
<gene>
    <name evidence="9" type="ORF">E5225_13410</name>
</gene>
<sequence length="309" mass="31888">MLAVVSLFVGVADVAPADLLRLDADAWGLVALSRGPRTAALLLAGASTAAVGTIMQMLARNRFAEPSTTGTVEFAVLGLLVVTLLAPGLPVAGKVVVATVFALAGTALFLAVLRRVPLRSPLVVPLVGIVLGGVVSAVATFIAYRTDLLQSLAAWTTGDFSGVLAGRYEMLWVAGALAVVAYVVADRFTVAGLGEAFTTNLGLNHRRTVSTGLVIVSVVSAVVVVTVGVVPFLGLVVPNVVSLLRGDDVRRSLPWVATFGAGLVLACDLIGRLVRYPYEVPVGVVVGVVGSVLFLWLLLRRDTGAGRVG</sequence>
<proteinExistence type="inferred from homology"/>
<dbReference type="Proteomes" id="UP000296469">
    <property type="component" value="Chromosome"/>
</dbReference>
<feature type="transmembrane region" description="Helical" evidence="8">
    <location>
        <begin position="211"/>
        <end position="233"/>
    </location>
</feature>
<feature type="transmembrane region" description="Helical" evidence="8">
    <location>
        <begin position="278"/>
        <end position="299"/>
    </location>
</feature>
<dbReference type="PANTHER" id="PTHR30472:SF27">
    <property type="entry name" value="PETROBACTIN IMPORT SYSTEM PERMEASE PROTEIN YCLN"/>
    <property type="match status" value="1"/>
</dbReference>
<keyword evidence="3" id="KW-0813">Transport</keyword>
<name>A0A4P7SRM5_9CELL</name>
<dbReference type="GO" id="GO:0022857">
    <property type="term" value="F:transmembrane transporter activity"/>
    <property type="evidence" value="ECO:0007669"/>
    <property type="project" value="InterPro"/>
</dbReference>
<evidence type="ECO:0000256" key="2">
    <source>
        <dbReference type="ARBA" id="ARBA00007935"/>
    </source>
</evidence>
<dbReference type="Gene3D" id="1.10.3470.10">
    <property type="entry name" value="ABC transporter involved in vitamin B12 uptake, BtuC"/>
    <property type="match status" value="1"/>
</dbReference>
<evidence type="ECO:0000256" key="4">
    <source>
        <dbReference type="ARBA" id="ARBA00022475"/>
    </source>
</evidence>
<feature type="transmembrane region" description="Helical" evidence="8">
    <location>
        <begin position="122"/>
        <end position="144"/>
    </location>
</feature>
<dbReference type="EMBL" id="CP039291">
    <property type="protein sequence ID" value="QCB95423.1"/>
    <property type="molecule type" value="Genomic_DNA"/>
</dbReference>
<feature type="transmembrane region" description="Helical" evidence="8">
    <location>
        <begin position="95"/>
        <end position="113"/>
    </location>
</feature>
<dbReference type="GO" id="GO:0033214">
    <property type="term" value="P:siderophore-iron import into cell"/>
    <property type="evidence" value="ECO:0007669"/>
    <property type="project" value="TreeGrafter"/>
</dbReference>
<protein>
    <submittedName>
        <fullName evidence="9">ABC transporter permease</fullName>
    </submittedName>
</protein>
<accession>A0A4P7SRM5</accession>
<keyword evidence="5 8" id="KW-0812">Transmembrane</keyword>
<keyword evidence="4" id="KW-1003">Cell membrane</keyword>
<feature type="transmembrane region" description="Helical" evidence="8">
    <location>
        <begin position="71"/>
        <end position="89"/>
    </location>
</feature>
<feature type="transmembrane region" description="Helical" evidence="8">
    <location>
        <begin position="170"/>
        <end position="190"/>
    </location>
</feature>
<feature type="transmembrane region" description="Helical" evidence="8">
    <location>
        <begin position="253"/>
        <end position="271"/>
    </location>
</feature>
<comment type="similarity">
    <text evidence="2">Belongs to the binding-protein-dependent transport system permease family. FecCD subfamily.</text>
</comment>
<keyword evidence="10" id="KW-1185">Reference proteome</keyword>
<dbReference type="PANTHER" id="PTHR30472">
    <property type="entry name" value="FERRIC ENTEROBACTIN TRANSPORT SYSTEM PERMEASE PROTEIN"/>
    <property type="match status" value="1"/>
</dbReference>
<reference evidence="9 10" key="1">
    <citation type="submission" date="2019-04" db="EMBL/GenBank/DDBJ databases">
        <title>Isolation and identification of Cellulomonas shaoxiangyii sp. Nov. isolated from feces of the Tibetan antelopes (Pantholops hodgsonii) in the Qinghai-Tibet plateau of China.</title>
        <authorList>
            <person name="Tian Z."/>
        </authorList>
    </citation>
    <scope>NUCLEOTIDE SEQUENCE [LARGE SCALE GENOMIC DNA]</scope>
    <source>
        <strain evidence="9 10">Z28</strain>
    </source>
</reference>